<keyword evidence="3" id="KW-0328">Glycosyltransferase</keyword>
<protein>
    <submittedName>
        <fullName evidence="3">Glycosyltransferase</fullName>
        <ecNumber evidence="3">2.4.-.-</ecNumber>
    </submittedName>
</protein>
<dbReference type="EC" id="2.4.-.-" evidence="3"/>
<dbReference type="SUPFAM" id="SSF53756">
    <property type="entry name" value="UDP-Glycosyltransferase/glycogen phosphorylase"/>
    <property type="match status" value="2"/>
</dbReference>
<dbReference type="CDD" id="cd03809">
    <property type="entry name" value="GT4_MtfB-like"/>
    <property type="match status" value="1"/>
</dbReference>
<feature type="domain" description="Glycosyl transferase family 1" evidence="2">
    <location>
        <begin position="208"/>
        <end position="374"/>
    </location>
</feature>
<evidence type="ECO:0000256" key="1">
    <source>
        <dbReference type="ARBA" id="ARBA00022679"/>
    </source>
</evidence>
<dbReference type="Proteomes" id="UP000831684">
    <property type="component" value="Chromosome"/>
</dbReference>
<keyword evidence="1 3" id="KW-0808">Transferase</keyword>
<reference evidence="3" key="1">
    <citation type="submission" date="2021-09" db="EMBL/GenBank/DDBJ databases">
        <title>Network and meta-omics reveal the key degrader and cooperation patterns in an efficient 1,4-dioxane-degrading microbial community.</title>
        <authorList>
            <person name="Dai C."/>
        </authorList>
    </citation>
    <scope>NUCLEOTIDE SEQUENCE</scope>
    <source>
        <strain evidence="3">ZM13</strain>
    </source>
</reference>
<dbReference type="KEGG" id="apol:K9D25_10720"/>
<sequence>MRILVDLQALQSRSSGQRGIGRYARSLVEGLLRLAPEDDFVLLLNGMIGEDNEGLQRDFAAWPNVTLRLWTAARPGSFLATAARRRAAEATREAVIADCAADIVLVTSLFEGLSEDCVTGVGHTPTAVVLYDLIPLLFSSLYLTDPNVTGWYQSKIEALTKADLLLAISDCSARDAALHLGRPADRIVTIGADVDARFAPLAISEEERERHTAGLGLTRPFLMYTGGIDHRKNIPALISAFATLSPSLIETHQLAIVCRATADEKEQLLAHARAAGLPDTAVILTGYVPDDTLVALYNLCAAFIFPSWYEGFGLPVLEALRCGAAVVGANTSSVPEIIGRDDALFDPHSIDDMARMMAKVLTDETFRQSLRDSAPAQAARYSWDATAARALDALRARVRETTQVGSTQTARPKPRLAFVAPLPPERSGVSFYSADLLPALADHYDIELIAREPDCVAPTLAERFRIRDVSFLRKHAEAFDRVLYQFGNSQFHAHMFDLLEEVPGVVVLHDFFLSGIERATCLTRFSRLLAENHGYAALLACHTAAEGRDPVTEAIYAWPTNARAVREAEGVIVHSEHARRLARHFYNPATVADWVVVPHLAIPRDRANVGRAETRARLGIGQDEVLICSFGYVAPTKLPLRLIEGLCASACSTDSRVRFVFVGDAESLGAAIMDRVAHS</sequence>
<dbReference type="InterPro" id="IPR001296">
    <property type="entry name" value="Glyco_trans_1"/>
</dbReference>
<evidence type="ECO:0000259" key="2">
    <source>
        <dbReference type="Pfam" id="PF00534"/>
    </source>
</evidence>
<dbReference type="RefSeq" id="WP_244375124.1">
    <property type="nucleotide sequence ID" value="NZ_CP083239.1"/>
</dbReference>
<organism evidence="3 4">
    <name type="scientific">Ancylobacter polymorphus</name>
    <dbReference type="NCBI Taxonomy" id="223390"/>
    <lineage>
        <taxon>Bacteria</taxon>
        <taxon>Pseudomonadati</taxon>
        <taxon>Pseudomonadota</taxon>
        <taxon>Alphaproteobacteria</taxon>
        <taxon>Hyphomicrobiales</taxon>
        <taxon>Xanthobacteraceae</taxon>
        <taxon>Ancylobacter</taxon>
    </lineage>
</organism>
<dbReference type="PANTHER" id="PTHR46401:SF2">
    <property type="entry name" value="GLYCOSYLTRANSFERASE WBBK-RELATED"/>
    <property type="match status" value="1"/>
</dbReference>
<dbReference type="AlphaFoldDB" id="A0A9E7A245"/>
<accession>A0A9E7A245</accession>
<proteinExistence type="predicted"/>
<dbReference type="EMBL" id="CP083239">
    <property type="protein sequence ID" value="UOK69244.1"/>
    <property type="molecule type" value="Genomic_DNA"/>
</dbReference>
<name>A0A9E7A245_9HYPH</name>
<evidence type="ECO:0000313" key="4">
    <source>
        <dbReference type="Proteomes" id="UP000831684"/>
    </source>
</evidence>
<evidence type="ECO:0000313" key="3">
    <source>
        <dbReference type="EMBL" id="UOK69244.1"/>
    </source>
</evidence>
<dbReference type="GO" id="GO:0009103">
    <property type="term" value="P:lipopolysaccharide biosynthetic process"/>
    <property type="evidence" value="ECO:0007669"/>
    <property type="project" value="TreeGrafter"/>
</dbReference>
<dbReference type="Gene3D" id="3.40.50.2000">
    <property type="entry name" value="Glycogen Phosphorylase B"/>
    <property type="match status" value="4"/>
</dbReference>
<dbReference type="PANTHER" id="PTHR46401">
    <property type="entry name" value="GLYCOSYLTRANSFERASE WBBK-RELATED"/>
    <property type="match status" value="1"/>
</dbReference>
<dbReference type="Pfam" id="PF00534">
    <property type="entry name" value="Glycos_transf_1"/>
    <property type="match status" value="1"/>
</dbReference>
<gene>
    <name evidence="3" type="ORF">K9D25_10720</name>
</gene>
<dbReference type="GO" id="GO:0016757">
    <property type="term" value="F:glycosyltransferase activity"/>
    <property type="evidence" value="ECO:0007669"/>
    <property type="project" value="UniProtKB-KW"/>
</dbReference>